<reference evidence="1 2" key="1">
    <citation type="journal article" date="2021" name="Elife">
        <title>Chloroplast acquisition without the gene transfer in kleptoplastic sea slugs, Plakobranchus ocellatus.</title>
        <authorList>
            <person name="Maeda T."/>
            <person name="Takahashi S."/>
            <person name="Yoshida T."/>
            <person name="Shimamura S."/>
            <person name="Takaki Y."/>
            <person name="Nagai Y."/>
            <person name="Toyoda A."/>
            <person name="Suzuki Y."/>
            <person name="Arimoto A."/>
            <person name="Ishii H."/>
            <person name="Satoh N."/>
            <person name="Nishiyama T."/>
            <person name="Hasebe M."/>
            <person name="Maruyama T."/>
            <person name="Minagawa J."/>
            <person name="Obokata J."/>
            <person name="Shigenobu S."/>
        </authorList>
    </citation>
    <scope>NUCLEOTIDE SEQUENCE [LARGE SCALE GENOMIC DNA]</scope>
</reference>
<evidence type="ECO:0000313" key="1">
    <source>
        <dbReference type="EMBL" id="GFN88111.1"/>
    </source>
</evidence>
<evidence type="ECO:0000313" key="2">
    <source>
        <dbReference type="Proteomes" id="UP000735302"/>
    </source>
</evidence>
<protein>
    <submittedName>
        <fullName evidence="1">Uncharacterized protein</fullName>
    </submittedName>
</protein>
<dbReference type="Proteomes" id="UP000735302">
    <property type="component" value="Unassembled WGS sequence"/>
</dbReference>
<proteinExistence type="predicted"/>
<sequence>MQLNKAVDDHDEKSDAALQCLLLQSRFLFLLHPTITKSILVRLGGVDFLMTSKFDHVMFSLEELSVADFDLNPSLLTTAPTYHTMHVSSSFLFSTFSGKSVSRWLVIPP</sequence>
<name>A0AAV3YYR4_9GAST</name>
<keyword evidence="2" id="KW-1185">Reference proteome</keyword>
<gene>
    <name evidence="1" type="ORF">PoB_001461700</name>
</gene>
<accession>A0AAV3YYR4</accession>
<dbReference type="AlphaFoldDB" id="A0AAV3YYR4"/>
<dbReference type="EMBL" id="BLXT01001839">
    <property type="protein sequence ID" value="GFN88111.1"/>
    <property type="molecule type" value="Genomic_DNA"/>
</dbReference>
<comment type="caution">
    <text evidence="1">The sequence shown here is derived from an EMBL/GenBank/DDBJ whole genome shotgun (WGS) entry which is preliminary data.</text>
</comment>
<organism evidence="1 2">
    <name type="scientific">Plakobranchus ocellatus</name>
    <dbReference type="NCBI Taxonomy" id="259542"/>
    <lineage>
        <taxon>Eukaryota</taxon>
        <taxon>Metazoa</taxon>
        <taxon>Spiralia</taxon>
        <taxon>Lophotrochozoa</taxon>
        <taxon>Mollusca</taxon>
        <taxon>Gastropoda</taxon>
        <taxon>Heterobranchia</taxon>
        <taxon>Euthyneura</taxon>
        <taxon>Panpulmonata</taxon>
        <taxon>Sacoglossa</taxon>
        <taxon>Placobranchoidea</taxon>
        <taxon>Plakobranchidae</taxon>
        <taxon>Plakobranchus</taxon>
    </lineage>
</organism>